<keyword evidence="1" id="KW-0812">Transmembrane</keyword>
<evidence type="ECO:0000256" key="1">
    <source>
        <dbReference type="SAM" id="Phobius"/>
    </source>
</evidence>
<proteinExistence type="predicted"/>
<feature type="chain" id="PRO_5035441538" evidence="2">
    <location>
        <begin position="25"/>
        <end position="255"/>
    </location>
</feature>
<organism evidence="3 4">
    <name type="scientific">Plectosphaerella cucumerina</name>
    <dbReference type="NCBI Taxonomy" id="40658"/>
    <lineage>
        <taxon>Eukaryota</taxon>
        <taxon>Fungi</taxon>
        <taxon>Dikarya</taxon>
        <taxon>Ascomycota</taxon>
        <taxon>Pezizomycotina</taxon>
        <taxon>Sordariomycetes</taxon>
        <taxon>Hypocreomycetidae</taxon>
        <taxon>Glomerellales</taxon>
        <taxon>Plectosphaerellaceae</taxon>
        <taxon>Plectosphaerella</taxon>
    </lineage>
</organism>
<gene>
    <name evidence="3" type="ORF">B0T11DRAFT_314065</name>
</gene>
<protein>
    <submittedName>
        <fullName evidence="3">Uncharacterized protein</fullName>
    </submittedName>
</protein>
<feature type="signal peptide" evidence="2">
    <location>
        <begin position="1"/>
        <end position="24"/>
    </location>
</feature>
<keyword evidence="2" id="KW-0732">Signal</keyword>
<keyword evidence="4" id="KW-1185">Reference proteome</keyword>
<reference evidence="3" key="1">
    <citation type="journal article" date="2021" name="Nat. Commun.">
        <title>Genetic determinants of endophytism in the Arabidopsis root mycobiome.</title>
        <authorList>
            <person name="Mesny F."/>
            <person name="Miyauchi S."/>
            <person name="Thiergart T."/>
            <person name="Pickel B."/>
            <person name="Atanasova L."/>
            <person name="Karlsson M."/>
            <person name="Huettel B."/>
            <person name="Barry K.W."/>
            <person name="Haridas S."/>
            <person name="Chen C."/>
            <person name="Bauer D."/>
            <person name="Andreopoulos W."/>
            <person name="Pangilinan J."/>
            <person name="LaButti K."/>
            <person name="Riley R."/>
            <person name="Lipzen A."/>
            <person name="Clum A."/>
            <person name="Drula E."/>
            <person name="Henrissat B."/>
            <person name="Kohler A."/>
            <person name="Grigoriev I.V."/>
            <person name="Martin F.M."/>
            <person name="Hacquard S."/>
        </authorList>
    </citation>
    <scope>NUCLEOTIDE SEQUENCE</scope>
    <source>
        <strain evidence="3">MPI-CAGE-AT-0016</strain>
    </source>
</reference>
<comment type="caution">
    <text evidence="3">The sequence shown here is derived from an EMBL/GenBank/DDBJ whole genome shotgun (WGS) entry which is preliminary data.</text>
</comment>
<dbReference type="EMBL" id="JAGPXD010000001">
    <property type="protein sequence ID" value="KAH7375526.1"/>
    <property type="molecule type" value="Genomic_DNA"/>
</dbReference>
<accession>A0A8K0X842</accession>
<name>A0A8K0X842_9PEZI</name>
<keyword evidence="1" id="KW-0472">Membrane</keyword>
<feature type="transmembrane region" description="Helical" evidence="1">
    <location>
        <begin position="214"/>
        <end position="238"/>
    </location>
</feature>
<keyword evidence="1" id="KW-1133">Transmembrane helix</keyword>
<dbReference type="Proteomes" id="UP000813385">
    <property type="component" value="Unassembled WGS sequence"/>
</dbReference>
<evidence type="ECO:0000313" key="4">
    <source>
        <dbReference type="Proteomes" id="UP000813385"/>
    </source>
</evidence>
<dbReference type="OrthoDB" id="4364105at2759"/>
<evidence type="ECO:0000256" key="2">
    <source>
        <dbReference type="SAM" id="SignalP"/>
    </source>
</evidence>
<sequence length="255" mass="27427">MSSTSPSVAATVTALLALTTPFVAPPGCPRFTTTSIPDTTSIDGVAGVLFADDPLCHPDGWANVVPESRMDFSPGVCPSGWVYYNMRGVEESDKFTAACCDSGYDFINFGLLKHQWLVTPYINDGCGRWTSRLDGDAGLDNATMTGSSSTLLVHSAWRITWRASDIPTLTPQPPSLTSNMRVPTWTPGEVIPDGKYDLNIENGDSAHNRAWKSLGLFVMIGVPIIGSLILVSCVFCCARSTIRKGFIGPYGGDYM</sequence>
<dbReference type="AlphaFoldDB" id="A0A8K0X842"/>
<evidence type="ECO:0000313" key="3">
    <source>
        <dbReference type="EMBL" id="KAH7375526.1"/>
    </source>
</evidence>